<keyword evidence="4 9" id="KW-0808">Transferase</keyword>
<dbReference type="HAMAP" id="MF_00182">
    <property type="entry name" value="Formyl_trans"/>
    <property type="match status" value="1"/>
</dbReference>
<dbReference type="InterPro" id="IPR044135">
    <property type="entry name" value="Met-tRNA-FMT_C"/>
</dbReference>
<evidence type="ECO:0000313" key="9">
    <source>
        <dbReference type="EMBL" id="KAG5178909.1"/>
    </source>
</evidence>
<evidence type="ECO:0000256" key="1">
    <source>
        <dbReference type="ARBA" id="ARBA00010699"/>
    </source>
</evidence>
<evidence type="ECO:0000256" key="4">
    <source>
        <dbReference type="ARBA" id="ARBA00022679"/>
    </source>
</evidence>
<dbReference type="InterPro" id="IPR005793">
    <property type="entry name" value="Formyl_trans_C"/>
</dbReference>
<feature type="domain" description="Formyl transferase C-terminal" evidence="8">
    <location>
        <begin position="220"/>
        <end position="321"/>
    </location>
</feature>
<accession>A0A835YXF4</accession>
<evidence type="ECO:0000256" key="2">
    <source>
        <dbReference type="ARBA" id="ARBA00012261"/>
    </source>
</evidence>
<dbReference type="Gene3D" id="3.40.50.12230">
    <property type="match status" value="1"/>
</dbReference>
<dbReference type="NCBIfam" id="TIGR00460">
    <property type="entry name" value="fmt"/>
    <property type="match status" value="1"/>
</dbReference>
<evidence type="ECO:0000256" key="5">
    <source>
        <dbReference type="ARBA" id="ARBA00022917"/>
    </source>
</evidence>
<dbReference type="PANTHER" id="PTHR11138">
    <property type="entry name" value="METHIONYL-TRNA FORMYLTRANSFERASE"/>
    <property type="match status" value="1"/>
</dbReference>
<dbReference type="InterPro" id="IPR002376">
    <property type="entry name" value="Formyl_transf_N"/>
</dbReference>
<name>A0A835YXF4_9STRA</name>
<dbReference type="Pfam" id="PF00551">
    <property type="entry name" value="Formyl_trans_N"/>
    <property type="match status" value="1"/>
</dbReference>
<feature type="region of interest" description="Disordered" evidence="6">
    <location>
        <begin position="330"/>
        <end position="356"/>
    </location>
</feature>
<evidence type="ECO:0000259" key="8">
    <source>
        <dbReference type="Pfam" id="PF02911"/>
    </source>
</evidence>
<keyword evidence="5" id="KW-0648">Protein biosynthesis</keyword>
<comment type="caution">
    <text evidence="9">The sequence shown here is derived from an EMBL/GenBank/DDBJ whole genome shotgun (WGS) entry which is preliminary data.</text>
</comment>
<protein>
    <recommendedName>
        <fullName evidence="3">Methionyl-tRNA formyltransferase, mitochondrial</fullName>
        <ecNumber evidence="2">2.1.2.9</ecNumber>
    </recommendedName>
</protein>
<dbReference type="InterPro" id="IPR041711">
    <property type="entry name" value="Met-tRNA-FMT_N"/>
</dbReference>
<reference evidence="9" key="1">
    <citation type="submission" date="2021-02" db="EMBL/GenBank/DDBJ databases">
        <title>First Annotated Genome of the Yellow-green Alga Tribonema minus.</title>
        <authorList>
            <person name="Mahan K.M."/>
        </authorList>
    </citation>
    <scope>NUCLEOTIDE SEQUENCE</scope>
    <source>
        <strain evidence="9">UTEX B ZZ1240</strain>
    </source>
</reference>
<evidence type="ECO:0000256" key="6">
    <source>
        <dbReference type="SAM" id="MobiDB-lite"/>
    </source>
</evidence>
<sequence>MSGSDSPAARKKVVFLGTPDVAAHSLSLLLEASSKGEGGGFDISAVVTQPPARTGRGKKVLPSAVHQLADQHGLPVMVPERARDPEFLEALRELGPDLCITAAYGQFLPQKFLDIPRHGTLNIHPSLLPKYRGASPVQRCLQAGDAVTGVTILFTELKMDSGPVLRQRSRALRGDEKAPALLRELFADGAAALVGALPEVWDGSAQPVAQDDAQATEAPKLDAAEARCDFAKEGARAIHNKVRAFAGWPGTWVRLAWGGRATKVKLVTTAVGEGAGRGGRGVVLAGGALEVTCRDGSVLRVLEVQPEGKRVMDARSFVNGARGAAVTWVDEEEEGEAGAGGEGEGRPLSQTELVKE</sequence>
<dbReference type="GO" id="GO:0004479">
    <property type="term" value="F:methionyl-tRNA formyltransferase activity"/>
    <property type="evidence" value="ECO:0007669"/>
    <property type="project" value="UniProtKB-EC"/>
</dbReference>
<dbReference type="CDD" id="cd08646">
    <property type="entry name" value="FMT_core_Met-tRNA-FMT_N"/>
    <property type="match status" value="1"/>
</dbReference>
<dbReference type="GO" id="GO:0005739">
    <property type="term" value="C:mitochondrion"/>
    <property type="evidence" value="ECO:0007669"/>
    <property type="project" value="TreeGrafter"/>
</dbReference>
<dbReference type="CDD" id="cd08704">
    <property type="entry name" value="Met_tRNA_FMT_C"/>
    <property type="match status" value="1"/>
</dbReference>
<dbReference type="Pfam" id="PF02911">
    <property type="entry name" value="Formyl_trans_C"/>
    <property type="match status" value="1"/>
</dbReference>
<organism evidence="9 10">
    <name type="scientific">Tribonema minus</name>
    <dbReference type="NCBI Taxonomy" id="303371"/>
    <lineage>
        <taxon>Eukaryota</taxon>
        <taxon>Sar</taxon>
        <taxon>Stramenopiles</taxon>
        <taxon>Ochrophyta</taxon>
        <taxon>PX clade</taxon>
        <taxon>Xanthophyceae</taxon>
        <taxon>Tribonematales</taxon>
        <taxon>Tribonemataceae</taxon>
        <taxon>Tribonema</taxon>
    </lineage>
</organism>
<dbReference type="InterPro" id="IPR036477">
    <property type="entry name" value="Formyl_transf_N_sf"/>
</dbReference>
<dbReference type="InterPro" id="IPR005794">
    <property type="entry name" value="Fmt"/>
</dbReference>
<dbReference type="SUPFAM" id="SSF53328">
    <property type="entry name" value="Formyltransferase"/>
    <property type="match status" value="1"/>
</dbReference>
<feature type="domain" description="Formyl transferase N-terminal" evidence="7">
    <location>
        <begin position="12"/>
        <end position="175"/>
    </location>
</feature>
<evidence type="ECO:0000259" key="7">
    <source>
        <dbReference type="Pfam" id="PF00551"/>
    </source>
</evidence>
<gene>
    <name evidence="9" type="ORF">JKP88DRAFT_270461</name>
</gene>
<dbReference type="Proteomes" id="UP000664859">
    <property type="component" value="Unassembled WGS sequence"/>
</dbReference>
<dbReference type="InterPro" id="IPR011034">
    <property type="entry name" value="Formyl_transferase-like_C_sf"/>
</dbReference>
<keyword evidence="10" id="KW-1185">Reference proteome</keyword>
<comment type="similarity">
    <text evidence="1">Belongs to the Fmt family.</text>
</comment>
<dbReference type="AlphaFoldDB" id="A0A835YXF4"/>
<dbReference type="SUPFAM" id="SSF50486">
    <property type="entry name" value="FMT C-terminal domain-like"/>
    <property type="match status" value="1"/>
</dbReference>
<proteinExistence type="inferred from homology"/>
<dbReference type="PANTHER" id="PTHR11138:SF5">
    <property type="entry name" value="METHIONYL-TRNA FORMYLTRANSFERASE, MITOCHONDRIAL"/>
    <property type="match status" value="1"/>
</dbReference>
<dbReference type="OrthoDB" id="10268103at2759"/>
<evidence type="ECO:0000313" key="10">
    <source>
        <dbReference type="Proteomes" id="UP000664859"/>
    </source>
</evidence>
<dbReference type="EMBL" id="JAFCMP010000511">
    <property type="protein sequence ID" value="KAG5178909.1"/>
    <property type="molecule type" value="Genomic_DNA"/>
</dbReference>
<dbReference type="EC" id="2.1.2.9" evidence="2"/>
<evidence type="ECO:0000256" key="3">
    <source>
        <dbReference type="ARBA" id="ARBA00014185"/>
    </source>
</evidence>